<protein>
    <submittedName>
        <fullName evidence="1">Uncharacterized protein</fullName>
    </submittedName>
</protein>
<name>A0A5A5TDP5_9CHLR</name>
<sequence>MMAFHPIQVGTALVHKKREAYSVPEKKLSINTLNISIDSSGSTSRKCKAAIISYEKTCTDAPDVVLYEKT</sequence>
<organism evidence="1 2">
    <name type="scientific">Dictyobacter arantiisoli</name>
    <dbReference type="NCBI Taxonomy" id="2014874"/>
    <lineage>
        <taxon>Bacteria</taxon>
        <taxon>Bacillati</taxon>
        <taxon>Chloroflexota</taxon>
        <taxon>Ktedonobacteria</taxon>
        <taxon>Ktedonobacterales</taxon>
        <taxon>Dictyobacteraceae</taxon>
        <taxon>Dictyobacter</taxon>
    </lineage>
</organism>
<evidence type="ECO:0000313" key="1">
    <source>
        <dbReference type="EMBL" id="GCF09173.1"/>
    </source>
</evidence>
<evidence type="ECO:0000313" key="2">
    <source>
        <dbReference type="Proteomes" id="UP000322530"/>
    </source>
</evidence>
<keyword evidence="2" id="KW-1185">Reference proteome</keyword>
<dbReference type="AlphaFoldDB" id="A0A5A5TDP5"/>
<comment type="caution">
    <text evidence="1">The sequence shown here is derived from an EMBL/GenBank/DDBJ whole genome shotgun (WGS) entry which is preliminary data.</text>
</comment>
<reference evidence="1 2" key="1">
    <citation type="submission" date="2019-01" db="EMBL/GenBank/DDBJ databases">
        <title>Draft genome sequence of Dictyobacter sp. Uno17.</title>
        <authorList>
            <person name="Wang C.M."/>
            <person name="Zheng Y."/>
            <person name="Sakai Y."/>
            <person name="Abe K."/>
            <person name="Yokota A."/>
            <person name="Yabe S."/>
        </authorList>
    </citation>
    <scope>NUCLEOTIDE SEQUENCE [LARGE SCALE GENOMIC DNA]</scope>
    <source>
        <strain evidence="1 2">Uno17</strain>
    </source>
</reference>
<proteinExistence type="predicted"/>
<accession>A0A5A5TDP5</accession>
<dbReference type="Proteomes" id="UP000322530">
    <property type="component" value="Unassembled WGS sequence"/>
</dbReference>
<gene>
    <name evidence="1" type="ORF">KDI_27370</name>
</gene>
<dbReference type="EMBL" id="BIXY01000038">
    <property type="protein sequence ID" value="GCF09173.1"/>
    <property type="molecule type" value="Genomic_DNA"/>
</dbReference>